<proteinExistence type="predicted"/>
<organism evidence="2 3">
    <name type="scientific">Sphingomonas xinjiangensis</name>
    <dbReference type="NCBI Taxonomy" id="643568"/>
    <lineage>
        <taxon>Bacteria</taxon>
        <taxon>Pseudomonadati</taxon>
        <taxon>Pseudomonadota</taxon>
        <taxon>Alphaproteobacteria</taxon>
        <taxon>Sphingomonadales</taxon>
        <taxon>Sphingomonadaceae</taxon>
        <taxon>Sphingomonas</taxon>
    </lineage>
</organism>
<keyword evidence="3" id="KW-1185">Reference proteome</keyword>
<name>A0A840YN68_9SPHN</name>
<dbReference type="EMBL" id="JACIJF010000007">
    <property type="protein sequence ID" value="MBB5711290.1"/>
    <property type="molecule type" value="Genomic_DNA"/>
</dbReference>
<sequence length="604" mass="65669">MSGHKSGAPLGDPRLQALAQLPLRVRLKPTEPPFGLGLRLACRLKLQSSLRLAANLGLTATDMLNGRGSKRLCNAAGFSEDKWPGGELAPDVKTRTVWVRGHALLLDDWCPTFRRWCPACLLDDRTRALQNGEPIESAAWWRPEWAVRSYLNCSHHACALIERCYGCSAPQRWHGPAVDRCHCGAILATDETIPASVASWETFVSDRLAGDESRALLGCDPLRELLPAVERLGTSLLQPWSLSRPRADDVTRATAREAAMTAISNWPASFRRRLDEVAAGTGTDLRPRGLIGAYGWIHSEWATFPPRTELDRQVRREVREHAIQSGFVAAGEPLYDFRGGGTIHMTTAAGRLAIGYKRARQLVADAGALPSGTRRGVAFPLDPVQIEEIASQEKRTICFSLKHEQADLGVGRQQARRLRATFGSTGPGWVLRLIESCAAGCSTSVLVSGARPLPNACQAVGVPLELACAALIKGEIKACSVDPDRAGLGGIAVQTSDLRALSTRPVSIERAARRLGIHHEAVRWLVRHHHLRRHEVVGITPGAIDAFAATFATATELARDAQMSTRALSSYLEARGCRPAFGPPSCRQVIYWREGASRALSGAQ</sequence>
<comment type="caution">
    <text evidence="2">The sequence shown here is derived from an EMBL/GenBank/DDBJ whole genome shotgun (WGS) entry which is preliminary data.</text>
</comment>
<reference evidence="2 3" key="1">
    <citation type="submission" date="2020-08" db="EMBL/GenBank/DDBJ databases">
        <title>Genomic Encyclopedia of Type Strains, Phase IV (KMG-IV): sequencing the most valuable type-strain genomes for metagenomic binning, comparative biology and taxonomic classification.</title>
        <authorList>
            <person name="Goeker M."/>
        </authorList>
    </citation>
    <scope>NUCLEOTIDE SEQUENCE [LARGE SCALE GENOMIC DNA]</scope>
    <source>
        <strain evidence="2 3">DSM 26736</strain>
    </source>
</reference>
<gene>
    <name evidence="2" type="ORF">FHT02_002534</name>
</gene>
<evidence type="ECO:0000259" key="1">
    <source>
        <dbReference type="Pfam" id="PF06527"/>
    </source>
</evidence>
<evidence type="ECO:0000313" key="3">
    <source>
        <dbReference type="Proteomes" id="UP000527143"/>
    </source>
</evidence>
<dbReference type="Pfam" id="PF06527">
    <property type="entry name" value="TniQ"/>
    <property type="match status" value="1"/>
</dbReference>
<evidence type="ECO:0000313" key="2">
    <source>
        <dbReference type="EMBL" id="MBB5711290.1"/>
    </source>
</evidence>
<protein>
    <recommendedName>
        <fullName evidence="1">TniQ domain-containing protein</fullName>
    </recommendedName>
</protein>
<dbReference type="InterPro" id="IPR009492">
    <property type="entry name" value="TniQ"/>
</dbReference>
<dbReference type="Proteomes" id="UP000527143">
    <property type="component" value="Unassembled WGS sequence"/>
</dbReference>
<accession>A0A840YN68</accession>
<feature type="domain" description="TniQ" evidence="1">
    <location>
        <begin position="22"/>
        <end position="160"/>
    </location>
</feature>
<dbReference type="AlphaFoldDB" id="A0A840YN68"/>